<gene>
    <name evidence="1" type="ORF">NCTC9381_04945</name>
</gene>
<evidence type="ECO:0000313" key="1">
    <source>
        <dbReference type="EMBL" id="SUB18970.1"/>
    </source>
</evidence>
<protein>
    <submittedName>
        <fullName evidence="1">Uncharacterized protein</fullName>
    </submittedName>
</protein>
<keyword evidence="2" id="KW-1185">Reference proteome</keyword>
<evidence type="ECO:0000313" key="2">
    <source>
        <dbReference type="Proteomes" id="UP000254640"/>
    </source>
</evidence>
<dbReference type="EMBL" id="UGSO01000001">
    <property type="protein sequence ID" value="SUB18970.1"/>
    <property type="molecule type" value="Genomic_DNA"/>
</dbReference>
<sequence length="47" mass="5668">MMSAFTFARRFKNFFARHHHAKVNDFVVITLQHHADNIFPDVVQRRL</sequence>
<dbReference type="Proteomes" id="UP000254640">
    <property type="component" value="Unassembled WGS sequence"/>
</dbReference>
<name>A0A379ANV0_ENTAG</name>
<dbReference type="AlphaFoldDB" id="A0A379ANV0"/>
<reference evidence="1 2" key="1">
    <citation type="submission" date="2018-06" db="EMBL/GenBank/DDBJ databases">
        <authorList>
            <consortium name="Pathogen Informatics"/>
            <person name="Doyle S."/>
        </authorList>
    </citation>
    <scope>NUCLEOTIDE SEQUENCE [LARGE SCALE GENOMIC DNA]</scope>
    <source>
        <strain evidence="1 2">NCTC9381</strain>
    </source>
</reference>
<accession>A0A379ANV0</accession>
<proteinExistence type="predicted"/>
<organism evidence="1 2">
    <name type="scientific">Enterobacter agglomerans</name>
    <name type="common">Erwinia herbicola</name>
    <name type="synonym">Pantoea agglomerans</name>
    <dbReference type="NCBI Taxonomy" id="549"/>
    <lineage>
        <taxon>Bacteria</taxon>
        <taxon>Pseudomonadati</taxon>
        <taxon>Pseudomonadota</taxon>
        <taxon>Gammaproteobacteria</taxon>
        <taxon>Enterobacterales</taxon>
        <taxon>Erwiniaceae</taxon>
        <taxon>Pantoea</taxon>
        <taxon>Pantoea agglomerans group</taxon>
    </lineage>
</organism>